<dbReference type="Pfam" id="PF10335">
    <property type="entry name" value="DUF294_C"/>
    <property type="match status" value="1"/>
</dbReference>
<dbReference type="CDD" id="cd05401">
    <property type="entry name" value="NT_GlnE_GlnD_like"/>
    <property type="match status" value="1"/>
</dbReference>
<dbReference type="InterPro" id="IPR000595">
    <property type="entry name" value="cNMP-bd_dom"/>
</dbReference>
<dbReference type="Pfam" id="PF03445">
    <property type="entry name" value="DUF294"/>
    <property type="match status" value="1"/>
</dbReference>
<organism evidence="5 6">
    <name type="scientific">Mycolicibacterium sphagni</name>
    <dbReference type="NCBI Taxonomy" id="1786"/>
    <lineage>
        <taxon>Bacteria</taxon>
        <taxon>Bacillati</taxon>
        <taxon>Actinomycetota</taxon>
        <taxon>Actinomycetes</taxon>
        <taxon>Mycobacteriales</taxon>
        <taxon>Mycobacteriaceae</taxon>
        <taxon>Mycolicibacterium</taxon>
    </lineage>
</organism>
<evidence type="ECO:0000259" key="3">
    <source>
        <dbReference type="PROSITE" id="PS50042"/>
    </source>
</evidence>
<keyword evidence="6" id="KW-1185">Reference proteome</keyword>
<protein>
    <submittedName>
        <fullName evidence="5">CBS domain-containing protein</fullName>
    </submittedName>
</protein>
<dbReference type="EMBL" id="VBSB01000010">
    <property type="protein sequence ID" value="NTY61726.1"/>
    <property type="molecule type" value="Genomic_DNA"/>
</dbReference>
<dbReference type="PANTHER" id="PTHR43080">
    <property type="entry name" value="CBS DOMAIN-CONTAINING PROTEIN CBSX3, MITOCHONDRIAL"/>
    <property type="match status" value="1"/>
</dbReference>
<proteinExistence type="predicted"/>
<dbReference type="PROSITE" id="PS51371">
    <property type="entry name" value="CBS"/>
    <property type="match status" value="1"/>
</dbReference>
<evidence type="ECO:0000313" key="6">
    <source>
        <dbReference type="Proteomes" id="UP000708347"/>
    </source>
</evidence>
<evidence type="ECO:0000256" key="2">
    <source>
        <dbReference type="PROSITE-ProRule" id="PRU00703"/>
    </source>
</evidence>
<dbReference type="InterPro" id="IPR051257">
    <property type="entry name" value="Diverse_CBS-Domain"/>
</dbReference>
<dbReference type="SUPFAM" id="SSF54631">
    <property type="entry name" value="CBS-domain pair"/>
    <property type="match status" value="1"/>
</dbReference>
<evidence type="ECO:0000256" key="1">
    <source>
        <dbReference type="ARBA" id="ARBA00023122"/>
    </source>
</evidence>
<feature type="domain" description="Cyclic nucleotide-binding" evidence="3">
    <location>
        <begin position="25"/>
        <end position="120"/>
    </location>
</feature>
<dbReference type="InterPro" id="IPR046342">
    <property type="entry name" value="CBS_dom_sf"/>
</dbReference>
<dbReference type="SUPFAM" id="SSF51206">
    <property type="entry name" value="cAMP-binding domain-like"/>
    <property type="match status" value="1"/>
</dbReference>
<dbReference type="InterPro" id="IPR018490">
    <property type="entry name" value="cNMP-bd_dom_sf"/>
</dbReference>
<dbReference type="PANTHER" id="PTHR43080:SF2">
    <property type="entry name" value="CBS DOMAIN-CONTAINING PROTEIN"/>
    <property type="match status" value="1"/>
</dbReference>
<dbReference type="InterPro" id="IPR005105">
    <property type="entry name" value="GlnD_Uridyltrans_N"/>
</dbReference>
<dbReference type="Pfam" id="PF00571">
    <property type="entry name" value="CBS"/>
    <property type="match status" value="2"/>
</dbReference>
<dbReference type="InterPro" id="IPR014710">
    <property type="entry name" value="RmlC-like_jellyroll"/>
</dbReference>
<reference evidence="5 6" key="1">
    <citation type="submission" date="2019-05" db="EMBL/GenBank/DDBJ databases">
        <title>Mycolicibacterium sphagni ENV482 genome assembly.</title>
        <authorList>
            <person name="Chen W."/>
            <person name="Faulkner N.W."/>
            <person name="Hyman M.R."/>
        </authorList>
    </citation>
    <scope>NUCLEOTIDE SEQUENCE [LARGE SCALE GENOMIC DNA]</scope>
    <source>
        <strain evidence="5 6">ENV482</strain>
    </source>
</reference>
<sequence>MTMGGPDTADAQAEELGRFLAGVRPFDALDPAQLAAIAVAATVREFCAGELVVDAFTAPPTEIYVVLTGEVDLWHDPDRVAKAGDDRFVAGDVFGFSAMLTERPVGPRVVATTSARIAVLPGNLVEPAFYSRSGARFLADYISRTRSRNTSTPMFSTVEDLIASTPLVVGPDTPVAVIARQLADRDVHCAVIDSGDGTYGIVTESVLCRRVVGDGVSAGTSARTVMAHPATTLELSGSSDEAVITLLDTRAEYLPVVDRSGNLRGVVGARDFMLAPTTAGVGMLEQIHRARNRAELIERARRAPSVLDDLLDRGLAVDRVIRVYSAIVDAIVRRSIHLIFADHPDLALDQFTWLFLGSHGRREAVPCSDVDVAIAFDDDVSPEGMELFRRAFAEVNELLTAAGLGVDVNGANASNKAFSRTNAEWRAAATRWLTAPGEHPRAAMAVHRTGLAVIASLLVDARPVHGTPGLPEVARVFTDFRRHPAAMELLLSESLSHRAKERERTLRDVFTGKGDTFNVKNHGLLPVVSIARWAALGVGSAELQTVKRLRDASGSAILPSTEADRLVEVFEILQRMRLRHHLNRLRHGQQPSDLIDRDELSPIERSMISQAVREINTIARRMDRVALRPASPSRPARRKAT</sequence>
<comment type="caution">
    <text evidence="5">The sequence shown here is derived from an EMBL/GenBank/DDBJ whole genome shotgun (WGS) entry which is preliminary data.</text>
</comment>
<dbReference type="PROSITE" id="PS50042">
    <property type="entry name" value="CNMP_BINDING_3"/>
    <property type="match status" value="1"/>
</dbReference>
<gene>
    <name evidence="5" type="ORF">FEG63_19450</name>
</gene>
<dbReference type="Gene3D" id="2.60.120.10">
    <property type="entry name" value="Jelly Rolls"/>
    <property type="match status" value="1"/>
</dbReference>
<feature type="domain" description="CBS" evidence="4">
    <location>
        <begin position="226"/>
        <end position="283"/>
    </location>
</feature>
<dbReference type="RefSeq" id="WP_174399434.1">
    <property type="nucleotide sequence ID" value="NZ_VBSB01000010.1"/>
</dbReference>
<dbReference type="InterPro" id="IPR000644">
    <property type="entry name" value="CBS_dom"/>
</dbReference>
<keyword evidence="1 2" id="KW-0129">CBS domain</keyword>
<dbReference type="InterPro" id="IPR018821">
    <property type="entry name" value="DUF294_put_nucleoTrafse_sb-bd"/>
</dbReference>
<dbReference type="Gene3D" id="3.10.580.10">
    <property type="entry name" value="CBS-domain"/>
    <property type="match status" value="1"/>
</dbReference>
<dbReference type="SUPFAM" id="SSF81301">
    <property type="entry name" value="Nucleotidyltransferase"/>
    <property type="match status" value="1"/>
</dbReference>
<accession>A0ABX2K3T9</accession>
<name>A0ABX2K3T9_9MYCO</name>
<evidence type="ECO:0000259" key="4">
    <source>
        <dbReference type="PROSITE" id="PS51371"/>
    </source>
</evidence>
<evidence type="ECO:0000313" key="5">
    <source>
        <dbReference type="EMBL" id="NTY61726.1"/>
    </source>
</evidence>
<dbReference type="Proteomes" id="UP000708347">
    <property type="component" value="Unassembled WGS sequence"/>
</dbReference>
<dbReference type="SMART" id="SM00100">
    <property type="entry name" value="cNMP"/>
    <property type="match status" value="1"/>
</dbReference>
<dbReference type="InterPro" id="IPR043519">
    <property type="entry name" value="NT_sf"/>
</dbReference>